<dbReference type="CDD" id="cd00200">
    <property type="entry name" value="WD40"/>
    <property type="match status" value="1"/>
</dbReference>
<feature type="region of interest" description="Disordered" evidence="6">
    <location>
        <begin position="1"/>
        <end position="36"/>
    </location>
</feature>
<accession>A0A9W2YFK1</accession>
<name>A0A9W2YFK1_BIOGL</name>
<keyword evidence="2 5" id="KW-0853">WD repeat</keyword>
<dbReference type="PRINTS" id="PR00319">
    <property type="entry name" value="GPROTEINB"/>
</dbReference>
<dbReference type="InterPro" id="IPR019775">
    <property type="entry name" value="WD40_repeat_CS"/>
</dbReference>
<dbReference type="RefSeq" id="XP_055861497.1">
    <property type="nucleotide sequence ID" value="XM_056005522.1"/>
</dbReference>
<feature type="repeat" description="WD" evidence="5">
    <location>
        <begin position="214"/>
        <end position="252"/>
    </location>
</feature>
<feature type="compositionally biased region" description="Basic and acidic residues" evidence="6">
    <location>
        <begin position="19"/>
        <end position="35"/>
    </location>
</feature>
<dbReference type="PRINTS" id="PR00320">
    <property type="entry name" value="GPROTEINBRPT"/>
</dbReference>
<dbReference type="PANTHER" id="PTHR19848">
    <property type="entry name" value="WD40 REPEAT PROTEIN"/>
    <property type="match status" value="1"/>
</dbReference>
<feature type="repeat" description="WD" evidence="5">
    <location>
        <begin position="171"/>
        <end position="212"/>
    </location>
</feature>
<keyword evidence="3" id="KW-0677">Repeat</keyword>
<dbReference type="InterPro" id="IPR036322">
    <property type="entry name" value="WD40_repeat_dom_sf"/>
</dbReference>
<feature type="compositionally biased region" description="Basic and acidic residues" evidence="6">
    <location>
        <begin position="1"/>
        <end position="11"/>
    </location>
</feature>
<sequence>MPLKRKIDQHNRSKSTKKKEKDENTSETSGEEKRVQCIFKSESGETDGAPFELPIDISKEKLQLVFDAVIQNEDKVPYSFFVNGVEISESLIKTVGEDVIQKTEATIEIVYQPQAVFRVRAVTRCTSSLEGHADAVLHVAFSPDGRHLASGSGDTTVRLWDINTETPEFRCKGHQHWVLFLTWSPDGRKLASGCKGGKICLWNPQTGKQIARPLTGHTDYISTLAWKPLHLDSECRYLASSSKDQTIRIWDVIAFKTHIIISGHSGHISFVKWGGSDLLYSASHDRTIKVWRATDGVFCRNLEGHGHWVNTLALSTDYVMRTGAFEPADAKIVHQPITDTAEELSRKAKERYLSTLAIGGAQGGMERLVSGSDDATMFLWKPEDSKKPVARMTGHQKPVNEVKFSPDTRLIASASFDKFVKLWDGFTGAFVATLRGHVNMVYQVSWSADSRLLVSGSKDSTLKVWKVQDKSLLGDLPGHADEVFAVDWSPDGQRVVSGGKDKVLKIWRA</sequence>
<feature type="domain" description="NLE" evidence="7">
    <location>
        <begin position="35"/>
        <end position="94"/>
    </location>
</feature>
<keyword evidence="4" id="KW-0539">Nucleus</keyword>
<evidence type="ECO:0000256" key="3">
    <source>
        <dbReference type="ARBA" id="ARBA00022737"/>
    </source>
</evidence>
<dbReference type="InterPro" id="IPR020472">
    <property type="entry name" value="WD40_PAC1"/>
</dbReference>
<organism evidence="8 9">
    <name type="scientific">Biomphalaria glabrata</name>
    <name type="common">Bloodfluke planorb</name>
    <name type="synonym">Freshwater snail</name>
    <dbReference type="NCBI Taxonomy" id="6526"/>
    <lineage>
        <taxon>Eukaryota</taxon>
        <taxon>Metazoa</taxon>
        <taxon>Spiralia</taxon>
        <taxon>Lophotrochozoa</taxon>
        <taxon>Mollusca</taxon>
        <taxon>Gastropoda</taxon>
        <taxon>Heterobranchia</taxon>
        <taxon>Euthyneura</taxon>
        <taxon>Panpulmonata</taxon>
        <taxon>Hygrophila</taxon>
        <taxon>Lymnaeoidea</taxon>
        <taxon>Planorbidae</taxon>
        <taxon>Biomphalaria</taxon>
    </lineage>
</organism>
<evidence type="ECO:0000256" key="5">
    <source>
        <dbReference type="PROSITE-ProRule" id="PRU00221"/>
    </source>
</evidence>
<dbReference type="AlphaFoldDB" id="A0A9W2YFK1"/>
<dbReference type="Gene3D" id="2.130.10.10">
    <property type="entry name" value="YVTN repeat-like/Quinoprotein amine dehydrogenase"/>
    <property type="match status" value="1"/>
</dbReference>
<dbReference type="SMART" id="SM00320">
    <property type="entry name" value="WD40"/>
    <property type="match status" value="8"/>
</dbReference>
<comment type="subcellular location">
    <subcellularLocation>
        <location evidence="1">Nucleus</location>
        <location evidence="1">Nucleolus</location>
    </subcellularLocation>
</comment>
<feature type="repeat" description="WD" evidence="5">
    <location>
        <begin position="434"/>
        <end position="475"/>
    </location>
</feature>
<feature type="repeat" description="WD" evidence="5">
    <location>
        <begin position="261"/>
        <end position="291"/>
    </location>
</feature>
<evidence type="ECO:0000313" key="8">
    <source>
        <dbReference type="Proteomes" id="UP001165740"/>
    </source>
</evidence>
<evidence type="ECO:0000256" key="1">
    <source>
        <dbReference type="ARBA" id="ARBA00004604"/>
    </source>
</evidence>
<dbReference type="InterPro" id="IPR001680">
    <property type="entry name" value="WD40_rpt"/>
</dbReference>
<proteinExistence type="predicted"/>
<dbReference type="PROSITE" id="PS50082">
    <property type="entry name" value="WD_REPEATS_2"/>
    <property type="match status" value="7"/>
</dbReference>
<feature type="repeat" description="WD" evidence="5">
    <location>
        <begin position="476"/>
        <end position="509"/>
    </location>
</feature>
<dbReference type="InterPro" id="IPR001632">
    <property type="entry name" value="WD40_G-protein_beta-like"/>
</dbReference>
<dbReference type="PROSITE" id="PS50294">
    <property type="entry name" value="WD_REPEATS_REGION"/>
    <property type="match status" value="7"/>
</dbReference>
<keyword evidence="8" id="KW-1185">Reference proteome</keyword>
<protein>
    <submittedName>
        <fullName evidence="9">Notchless protein homolog 1-like</fullName>
    </submittedName>
</protein>
<dbReference type="Pfam" id="PF00400">
    <property type="entry name" value="WD40"/>
    <property type="match status" value="7"/>
</dbReference>
<evidence type="ECO:0000313" key="9">
    <source>
        <dbReference type="RefSeq" id="XP_055861497.1"/>
    </source>
</evidence>
<dbReference type="GO" id="GO:0007219">
    <property type="term" value="P:Notch signaling pathway"/>
    <property type="evidence" value="ECO:0007669"/>
    <property type="project" value="TreeGrafter"/>
</dbReference>
<evidence type="ECO:0000256" key="6">
    <source>
        <dbReference type="SAM" id="MobiDB-lite"/>
    </source>
</evidence>
<dbReference type="PROSITE" id="PS00678">
    <property type="entry name" value="WD_REPEATS_1"/>
    <property type="match status" value="2"/>
</dbReference>
<dbReference type="GO" id="GO:0005730">
    <property type="term" value="C:nucleolus"/>
    <property type="evidence" value="ECO:0007669"/>
    <property type="project" value="UniProtKB-SubCell"/>
</dbReference>
<evidence type="ECO:0000259" key="7">
    <source>
        <dbReference type="Pfam" id="PF08154"/>
    </source>
</evidence>
<dbReference type="Proteomes" id="UP001165740">
    <property type="component" value="Chromosome 12"/>
</dbReference>
<dbReference type="PANTHER" id="PTHR19848:SF0">
    <property type="entry name" value="NOTCHLESS PROTEIN HOMOLOG 1"/>
    <property type="match status" value="1"/>
</dbReference>
<feature type="repeat" description="WD" evidence="5">
    <location>
        <begin position="392"/>
        <end position="433"/>
    </location>
</feature>
<dbReference type="Pfam" id="PF08154">
    <property type="entry name" value="NLE"/>
    <property type="match status" value="1"/>
</dbReference>
<evidence type="ECO:0000256" key="4">
    <source>
        <dbReference type="ARBA" id="ARBA00023242"/>
    </source>
</evidence>
<feature type="repeat" description="WD" evidence="5">
    <location>
        <begin position="129"/>
        <end position="170"/>
    </location>
</feature>
<dbReference type="GeneID" id="106066830"/>
<dbReference type="InterPro" id="IPR015943">
    <property type="entry name" value="WD40/YVTN_repeat-like_dom_sf"/>
</dbReference>
<dbReference type="GO" id="GO:0000027">
    <property type="term" value="P:ribosomal large subunit assembly"/>
    <property type="evidence" value="ECO:0007669"/>
    <property type="project" value="TreeGrafter"/>
</dbReference>
<dbReference type="OMA" id="AWEPYHR"/>
<gene>
    <name evidence="9" type="primary">LOC106066830</name>
</gene>
<dbReference type="OrthoDB" id="10267436at2759"/>
<evidence type="ECO:0000256" key="2">
    <source>
        <dbReference type="ARBA" id="ARBA00022574"/>
    </source>
</evidence>
<dbReference type="InterPro" id="IPR012972">
    <property type="entry name" value="NLE"/>
</dbReference>
<reference evidence="9" key="1">
    <citation type="submission" date="2025-08" db="UniProtKB">
        <authorList>
            <consortium name="RefSeq"/>
        </authorList>
    </citation>
    <scope>IDENTIFICATION</scope>
</reference>
<dbReference type="SUPFAM" id="SSF50978">
    <property type="entry name" value="WD40 repeat-like"/>
    <property type="match status" value="1"/>
</dbReference>